<proteinExistence type="inferred from homology"/>
<keyword evidence="5" id="KW-0813">Transport</keyword>
<evidence type="ECO:0000256" key="4">
    <source>
        <dbReference type="PROSITE-ProRule" id="PRU00282"/>
    </source>
</evidence>
<accession>A0A0V0R7M8</accession>
<dbReference type="PROSITE" id="PS50920">
    <property type="entry name" value="SOLCAR"/>
    <property type="match status" value="3"/>
</dbReference>
<comment type="similarity">
    <text evidence="5">Belongs to the mitochondrial carrier (TC 2.A.29) family.</text>
</comment>
<reference evidence="6 7" key="1">
    <citation type="journal article" date="2015" name="Sci. Rep.">
        <title>Genome of the facultative scuticociliatosis pathogen Pseudocohnilembus persalinus provides insight into its virulence through horizontal gene transfer.</title>
        <authorList>
            <person name="Xiong J."/>
            <person name="Wang G."/>
            <person name="Cheng J."/>
            <person name="Tian M."/>
            <person name="Pan X."/>
            <person name="Warren A."/>
            <person name="Jiang C."/>
            <person name="Yuan D."/>
            <person name="Miao W."/>
        </authorList>
    </citation>
    <scope>NUCLEOTIDE SEQUENCE [LARGE SCALE GENOMIC DNA]</scope>
    <source>
        <strain evidence="6">36N120E</strain>
    </source>
</reference>
<comment type="caution">
    <text evidence="6">The sequence shown here is derived from an EMBL/GenBank/DDBJ whole genome shotgun (WGS) entry which is preliminary data.</text>
</comment>
<keyword evidence="7" id="KW-1185">Reference proteome</keyword>
<dbReference type="Pfam" id="PF00153">
    <property type="entry name" value="Mito_carr"/>
    <property type="match status" value="3"/>
</dbReference>
<keyword evidence="2 4" id="KW-0812">Transmembrane</keyword>
<dbReference type="GO" id="GO:0005739">
    <property type="term" value="C:mitochondrion"/>
    <property type="evidence" value="ECO:0007669"/>
    <property type="project" value="TreeGrafter"/>
</dbReference>
<keyword evidence="3 4" id="KW-0472">Membrane</keyword>
<comment type="subcellular location">
    <subcellularLocation>
        <location evidence="1">Membrane</location>
        <topology evidence="1">Multi-pass membrane protein</topology>
    </subcellularLocation>
</comment>
<dbReference type="SUPFAM" id="SSF103506">
    <property type="entry name" value="Mitochondrial carrier"/>
    <property type="match status" value="1"/>
</dbReference>
<dbReference type="GO" id="GO:0005371">
    <property type="term" value="F:tricarboxylate secondary active transmembrane transporter activity"/>
    <property type="evidence" value="ECO:0007669"/>
    <property type="project" value="TreeGrafter"/>
</dbReference>
<evidence type="ECO:0000256" key="2">
    <source>
        <dbReference type="ARBA" id="ARBA00022692"/>
    </source>
</evidence>
<dbReference type="PANTHER" id="PTHR46982">
    <property type="entry name" value="CITRATE/OXOGLUTARATE CARRIER PROTEIN"/>
    <property type="match status" value="1"/>
</dbReference>
<dbReference type="GO" id="GO:0015742">
    <property type="term" value="P:alpha-ketoglutarate transport"/>
    <property type="evidence" value="ECO:0007669"/>
    <property type="project" value="TreeGrafter"/>
</dbReference>
<name>A0A0V0R7M8_PSEPJ</name>
<dbReference type="FunCoup" id="A0A0V0R7M8">
    <property type="interactions" value="15"/>
</dbReference>
<evidence type="ECO:0000256" key="1">
    <source>
        <dbReference type="ARBA" id="ARBA00004141"/>
    </source>
</evidence>
<dbReference type="GO" id="GO:0006843">
    <property type="term" value="P:mitochondrial citrate transmembrane transport"/>
    <property type="evidence" value="ECO:0007669"/>
    <property type="project" value="TreeGrafter"/>
</dbReference>
<dbReference type="AlphaFoldDB" id="A0A0V0R7M8"/>
<gene>
    <name evidence="6" type="ORF">PPERSA_02923</name>
</gene>
<dbReference type="EMBL" id="LDAU01000039">
    <property type="protein sequence ID" value="KRX10184.1"/>
    <property type="molecule type" value="Genomic_DNA"/>
</dbReference>
<dbReference type="Proteomes" id="UP000054937">
    <property type="component" value="Unassembled WGS sequence"/>
</dbReference>
<feature type="repeat" description="Solcar" evidence="4">
    <location>
        <begin position="95"/>
        <end position="178"/>
    </location>
</feature>
<dbReference type="Gene3D" id="1.50.40.10">
    <property type="entry name" value="Mitochondrial carrier domain"/>
    <property type="match status" value="1"/>
</dbReference>
<dbReference type="InParanoid" id="A0A0V0R7M8"/>
<feature type="repeat" description="Solcar" evidence="4">
    <location>
        <begin position="10"/>
        <end position="88"/>
    </location>
</feature>
<dbReference type="InterPro" id="IPR018108">
    <property type="entry name" value="MCP_transmembrane"/>
</dbReference>
<evidence type="ECO:0000313" key="7">
    <source>
        <dbReference type="Proteomes" id="UP000054937"/>
    </source>
</evidence>
<evidence type="ECO:0000256" key="3">
    <source>
        <dbReference type="ARBA" id="ARBA00023136"/>
    </source>
</evidence>
<protein>
    <submittedName>
        <fullName evidence="6">Mitochondrial carrier domain</fullName>
    </submittedName>
</protein>
<dbReference type="PANTHER" id="PTHR46982:SF1">
    <property type="entry name" value="CITRATE_OXOGLUTARATE CARRIER PROTEIN"/>
    <property type="match status" value="1"/>
</dbReference>
<feature type="repeat" description="Solcar" evidence="4">
    <location>
        <begin position="190"/>
        <end position="272"/>
    </location>
</feature>
<sequence length="282" mass="30520">MGGPKSLDPKDLVVGAVLQCVEAATLGMPFEVWKTRMGRFRNESTIESFRNLMNQGISTFWKGLGPKLVESATKGSILLFSKEAIYNSCTGVGVGNTLSGFIAGAGGGICQVTVMSPCTFVVTAMVTSEKGNTAMNSIKETFNKKGIKGFYAGGSAIAFRQASNWASRQGLTEFSRNLLKGPDGQLSKKQEILAGIMGGAMACWNHPFEVARIEMQARAHHGQEQQSLMGVLRAVHQEYGIQGLFKGVFPRVCLGIWQTLFMVTAAKIVKEQMNKEKANKSH</sequence>
<organism evidence="6 7">
    <name type="scientific">Pseudocohnilembus persalinus</name>
    <name type="common">Ciliate</name>
    <dbReference type="NCBI Taxonomy" id="266149"/>
    <lineage>
        <taxon>Eukaryota</taxon>
        <taxon>Sar</taxon>
        <taxon>Alveolata</taxon>
        <taxon>Ciliophora</taxon>
        <taxon>Intramacronucleata</taxon>
        <taxon>Oligohymenophorea</taxon>
        <taxon>Scuticociliatia</taxon>
        <taxon>Philasterida</taxon>
        <taxon>Pseudocohnilembidae</taxon>
        <taxon>Pseudocohnilembus</taxon>
    </lineage>
</organism>
<evidence type="ECO:0000256" key="5">
    <source>
        <dbReference type="RuleBase" id="RU000488"/>
    </source>
</evidence>
<evidence type="ECO:0000313" key="6">
    <source>
        <dbReference type="EMBL" id="KRX10184.1"/>
    </source>
</evidence>
<dbReference type="GO" id="GO:0016020">
    <property type="term" value="C:membrane"/>
    <property type="evidence" value="ECO:0007669"/>
    <property type="project" value="UniProtKB-SubCell"/>
</dbReference>
<dbReference type="InterPro" id="IPR023395">
    <property type="entry name" value="MCP_dom_sf"/>
</dbReference>
<dbReference type="InterPro" id="IPR053017">
    <property type="entry name" value="Mito_Cit/Oxoglu_Carrier"/>
</dbReference>
<dbReference type="OMA" id="VMGPCTY"/>
<dbReference type="OrthoDB" id="10253709at2759"/>